<gene>
    <name evidence="3" type="ORF">HLY00_4571</name>
</gene>
<dbReference type="SMART" id="SM00267">
    <property type="entry name" value="GGDEF"/>
    <property type="match status" value="1"/>
</dbReference>
<feature type="transmembrane region" description="Helical" evidence="1">
    <location>
        <begin position="178"/>
        <end position="197"/>
    </location>
</feature>
<dbReference type="GO" id="GO:0052621">
    <property type="term" value="F:diguanylate cyclase activity"/>
    <property type="evidence" value="ECO:0007669"/>
    <property type="project" value="TreeGrafter"/>
</dbReference>
<evidence type="ECO:0000259" key="2">
    <source>
        <dbReference type="PROSITE" id="PS50887"/>
    </source>
</evidence>
<dbReference type="InterPro" id="IPR029787">
    <property type="entry name" value="Nucleotide_cyclase"/>
</dbReference>
<proteinExistence type="predicted"/>
<dbReference type="Pfam" id="PF00990">
    <property type="entry name" value="GGDEF"/>
    <property type="match status" value="1"/>
</dbReference>
<accession>A0A850PE27</accession>
<evidence type="ECO:0000313" key="4">
    <source>
        <dbReference type="Proteomes" id="UP000570517"/>
    </source>
</evidence>
<dbReference type="InterPro" id="IPR050469">
    <property type="entry name" value="Diguanylate_Cyclase"/>
</dbReference>
<evidence type="ECO:0000313" key="3">
    <source>
        <dbReference type="EMBL" id="NVN48418.1"/>
    </source>
</evidence>
<sequence length="496" mass="52816">MTDQVGNGAHSNHTGNITKMRWQARIAAGAAIWAVVLVASLVGIYSRMPGTLATFWLSNALLLGLLLRNPQIAGALTWLAAGTGYLTADILTGGEWLSAALLNSANLMGVLAGFYAFRRFRPVELTLRQARSVAWLSALAVVASATAALLGGIVEVVMFDGDWAGGALSWFAIELFNYAVILPLVLAFPVDCISSAVSHRSLSGVRRSLDIQWRRLAVPGVLLLIVLLPSWYLGGLGALVFTTPALIAAALLTDVFTTAVFVAASTTWALVLIVTERASVIDAAGIPLAPSTMIGLALLAVGPLAIASTISEREQVSEALRLAMTQDDLTRAFRRQEFVRRADSALATAARDGQPTSLLMMDLDRFKKLNDNCGHQAGDRALVAFADVVRRLANAHDVFARLGGEEFALLVIGQDLAASRALAEEIRRHQKNTADEFGEWGSTVSIGLACAATSDVTLDELMADADGALYCAKTRRNHVVAAQHPRTCRTITNTSA</sequence>
<dbReference type="SUPFAM" id="SSF55073">
    <property type="entry name" value="Nucleotide cyclase"/>
    <property type="match status" value="1"/>
</dbReference>
<reference evidence="3 4" key="1">
    <citation type="submission" date="2020-05" db="EMBL/GenBank/DDBJ databases">
        <title>Draft genome sequence of Mycobacterium hippocampi DL, isolated from European seabass, Dicentrarchus labrax, reared in fish farms.</title>
        <authorList>
            <person name="Stathopoulou P."/>
            <person name="Asimakis E."/>
            <person name="Tzokas K."/>
            <person name="Batargias C."/>
            <person name="Tsiamis G."/>
        </authorList>
    </citation>
    <scope>NUCLEOTIDE SEQUENCE [LARGE SCALE GENOMIC DNA]</scope>
    <source>
        <strain evidence="3 4">DL</strain>
    </source>
</reference>
<dbReference type="PANTHER" id="PTHR45138">
    <property type="entry name" value="REGULATORY COMPONENTS OF SENSORY TRANSDUCTION SYSTEM"/>
    <property type="match status" value="1"/>
</dbReference>
<dbReference type="EMBL" id="JABFYL010000005">
    <property type="protein sequence ID" value="NVN48418.1"/>
    <property type="molecule type" value="Genomic_DNA"/>
</dbReference>
<dbReference type="Proteomes" id="UP000570517">
    <property type="component" value="Unassembled WGS sequence"/>
</dbReference>
<dbReference type="GO" id="GO:1902201">
    <property type="term" value="P:negative regulation of bacterial-type flagellum-dependent cell motility"/>
    <property type="evidence" value="ECO:0007669"/>
    <property type="project" value="TreeGrafter"/>
</dbReference>
<feature type="transmembrane region" description="Helical" evidence="1">
    <location>
        <begin position="286"/>
        <end position="306"/>
    </location>
</feature>
<organism evidence="3 4">
    <name type="scientific">Mycolicibacterium hippocampi</name>
    <dbReference type="NCBI Taxonomy" id="659824"/>
    <lineage>
        <taxon>Bacteria</taxon>
        <taxon>Bacillati</taxon>
        <taxon>Actinomycetota</taxon>
        <taxon>Actinomycetes</taxon>
        <taxon>Mycobacteriales</taxon>
        <taxon>Mycobacteriaceae</taxon>
        <taxon>Mycolicibacterium</taxon>
    </lineage>
</organism>
<dbReference type="GO" id="GO:0043709">
    <property type="term" value="P:cell adhesion involved in single-species biofilm formation"/>
    <property type="evidence" value="ECO:0007669"/>
    <property type="project" value="TreeGrafter"/>
</dbReference>
<dbReference type="GO" id="GO:0005886">
    <property type="term" value="C:plasma membrane"/>
    <property type="evidence" value="ECO:0007669"/>
    <property type="project" value="TreeGrafter"/>
</dbReference>
<dbReference type="NCBIfam" id="TIGR00254">
    <property type="entry name" value="GGDEF"/>
    <property type="match status" value="1"/>
</dbReference>
<feature type="transmembrane region" description="Helical" evidence="1">
    <location>
        <begin position="247"/>
        <end position="274"/>
    </location>
</feature>
<comment type="caution">
    <text evidence="3">The sequence shown here is derived from an EMBL/GenBank/DDBJ whole genome shotgun (WGS) entry which is preliminary data.</text>
</comment>
<keyword evidence="1" id="KW-1133">Transmembrane helix</keyword>
<keyword evidence="1" id="KW-0472">Membrane</keyword>
<dbReference type="InterPro" id="IPR043128">
    <property type="entry name" value="Rev_trsase/Diguanyl_cyclase"/>
</dbReference>
<dbReference type="PANTHER" id="PTHR45138:SF9">
    <property type="entry name" value="DIGUANYLATE CYCLASE DGCM-RELATED"/>
    <property type="match status" value="1"/>
</dbReference>
<keyword evidence="4" id="KW-1185">Reference proteome</keyword>
<name>A0A850PE27_9MYCO</name>
<feature type="transmembrane region" description="Helical" evidence="1">
    <location>
        <begin position="26"/>
        <end position="45"/>
    </location>
</feature>
<feature type="domain" description="GGDEF" evidence="2">
    <location>
        <begin position="354"/>
        <end position="484"/>
    </location>
</feature>
<feature type="transmembrane region" description="Helical" evidence="1">
    <location>
        <begin position="97"/>
        <end position="117"/>
    </location>
</feature>
<feature type="transmembrane region" description="Helical" evidence="1">
    <location>
        <begin position="133"/>
        <end position="158"/>
    </location>
</feature>
<feature type="transmembrane region" description="Helical" evidence="1">
    <location>
        <begin position="218"/>
        <end position="241"/>
    </location>
</feature>
<dbReference type="CDD" id="cd01949">
    <property type="entry name" value="GGDEF"/>
    <property type="match status" value="1"/>
</dbReference>
<dbReference type="PROSITE" id="PS50887">
    <property type="entry name" value="GGDEF"/>
    <property type="match status" value="1"/>
</dbReference>
<dbReference type="AlphaFoldDB" id="A0A850PE27"/>
<dbReference type="Gene3D" id="3.30.70.270">
    <property type="match status" value="1"/>
</dbReference>
<dbReference type="InterPro" id="IPR000160">
    <property type="entry name" value="GGDEF_dom"/>
</dbReference>
<protein>
    <recommendedName>
        <fullName evidence="2">GGDEF domain-containing protein</fullName>
    </recommendedName>
</protein>
<keyword evidence="1" id="KW-0812">Transmembrane</keyword>
<evidence type="ECO:0000256" key="1">
    <source>
        <dbReference type="SAM" id="Phobius"/>
    </source>
</evidence>